<keyword evidence="4 6" id="KW-1133">Transmembrane helix</keyword>
<evidence type="ECO:0000256" key="1">
    <source>
        <dbReference type="ARBA" id="ARBA00004651"/>
    </source>
</evidence>
<comment type="subcellular location">
    <subcellularLocation>
        <location evidence="1">Cell membrane</location>
        <topology evidence="1">Multi-pass membrane protein</topology>
    </subcellularLocation>
</comment>
<evidence type="ECO:0000259" key="7">
    <source>
        <dbReference type="Pfam" id="PF03772"/>
    </source>
</evidence>
<dbReference type="InterPro" id="IPR004477">
    <property type="entry name" value="ComEC_N"/>
</dbReference>
<dbReference type="Proteomes" id="UP000199473">
    <property type="component" value="Unassembled WGS sequence"/>
</dbReference>
<dbReference type="Pfam" id="PF03772">
    <property type="entry name" value="Competence"/>
    <property type="match status" value="1"/>
</dbReference>
<keyword evidence="3 6" id="KW-0812">Transmembrane</keyword>
<dbReference type="NCBIfam" id="TIGR00360">
    <property type="entry name" value="ComEC_N-term"/>
    <property type="match status" value="1"/>
</dbReference>
<dbReference type="OrthoDB" id="9790149at2"/>
<feature type="transmembrane region" description="Helical" evidence="6">
    <location>
        <begin position="509"/>
        <end position="527"/>
    </location>
</feature>
<dbReference type="Pfam" id="PF13567">
    <property type="entry name" value="DUF4131"/>
    <property type="match status" value="1"/>
</dbReference>
<feature type="transmembrane region" description="Helical" evidence="6">
    <location>
        <begin position="80"/>
        <end position="101"/>
    </location>
</feature>
<dbReference type="STRING" id="1123062.SAMN02745775_109101"/>
<evidence type="ECO:0000256" key="6">
    <source>
        <dbReference type="SAM" id="Phobius"/>
    </source>
</evidence>
<feature type="domain" description="ComEC/Rec2-related protein" evidence="7">
    <location>
        <begin position="243"/>
        <end position="529"/>
    </location>
</feature>
<feature type="transmembrane region" description="Helical" evidence="6">
    <location>
        <begin position="445"/>
        <end position="470"/>
    </location>
</feature>
<dbReference type="RefSeq" id="WP_092961791.1">
    <property type="nucleotide sequence ID" value="NZ_FOSQ01000009.1"/>
</dbReference>
<evidence type="ECO:0000259" key="8">
    <source>
        <dbReference type="Pfam" id="PF13567"/>
    </source>
</evidence>
<proteinExistence type="predicted"/>
<organism evidence="9 10">
    <name type="scientific">Falsiroseomonas stagni DSM 19981</name>
    <dbReference type="NCBI Taxonomy" id="1123062"/>
    <lineage>
        <taxon>Bacteria</taxon>
        <taxon>Pseudomonadati</taxon>
        <taxon>Pseudomonadota</taxon>
        <taxon>Alphaproteobacteria</taxon>
        <taxon>Acetobacterales</taxon>
        <taxon>Roseomonadaceae</taxon>
        <taxon>Falsiroseomonas</taxon>
    </lineage>
</organism>
<accession>A0A1I4D220</accession>
<keyword evidence="2" id="KW-1003">Cell membrane</keyword>
<evidence type="ECO:0000256" key="2">
    <source>
        <dbReference type="ARBA" id="ARBA00022475"/>
    </source>
</evidence>
<feature type="transmembrane region" description="Helical" evidence="6">
    <location>
        <begin position="32"/>
        <end position="49"/>
    </location>
</feature>
<evidence type="ECO:0000313" key="9">
    <source>
        <dbReference type="EMBL" id="SFK87588.1"/>
    </source>
</evidence>
<keyword evidence="5 6" id="KW-0472">Membrane</keyword>
<feature type="transmembrane region" description="Helical" evidence="6">
    <location>
        <begin position="264"/>
        <end position="286"/>
    </location>
</feature>
<dbReference type="GO" id="GO:0005886">
    <property type="term" value="C:plasma membrane"/>
    <property type="evidence" value="ECO:0007669"/>
    <property type="project" value="UniProtKB-SubCell"/>
</dbReference>
<feature type="transmembrane region" description="Helical" evidence="6">
    <location>
        <begin position="411"/>
        <end position="433"/>
    </location>
</feature>
<feature type="transmembrane region" description="Helical" evidence="6">
    <location>
        <begin position="306"/>
        <end position="327"/>
    </location>
</feature>
<dbReference type="InterPro" id="IPR052159">
    <property type="entry name" value="Competence_DNA_uptake"/>
</dbReference>
<sequence length="733" mass="75567">MSLALLPAERIGVSARIRAGASAVLARQQGRFAPWLAVALGAGVLHYLGLAGEPAWQPLWVALPLAGLAFWLARRWLLPGWALGLLAAFLLGLGVAGWHAARMPPPLVLPFGAVQLSGVVAEVQPLPEGRRLVLEQARIGEGAALPRTIRVRLRADDPARPLPGDVVSLRALIRQPGMPAVPGGWDFQRAAFFSGLGGSGFALGPVVVERGAEEPLLAGLRAWLDQRVAAAIPGAAGPVAAALLTGTQSAIPEPAMQAMRDSGLAHLLSVSGLHMAIVIGLVFGLLRGAIALVPWLALRVPAKPVAALVALAAGAFYMLLTGSQVPMQRCLGMAALMTVAMLAGRRVLSVRVLAVAAAAVLLVAPAEVVGPSFQMSFAAVLALVAGHEALRGPIAAFRAGGVSGPRAWRRVALVVLGLVATSALAGAATAPFGLHHFGRLQVYGIAANAVAVPLTSLLVMPAGLAAMLALPFGLEAWPLAVMGWGTEGILWVARAVAAWPDAAPVMVPLPGWGLGLASFGFCWLCLWRGWLRLLGVPVVVAGLAAGQVTPAPDVLVSPDARIVALRTAEGVFLHRLPGASNFTRDSMLRALGVTAASPLPETGEVAGGAIACTPAACRFRPHPGAGEAVLLRSPPPARGRRADPPDPAALAAACGRAALILALEPIRPRCGQGETIDRFAMWRDGAQAAWLGQAGALVVSDRAWRGDRPWVPPVPLPGRVEALPLAPVDPGGH</sequence>
<evidence type="ECO:0000256" key="4">
    <source>
        <dbReference type="ARBA" id="ARBA00022989"/>
    </source>
</evidence>
<name>A0A1I4D220_9PROT</name>
<feature type="domain" description="DUF4131" evidence="8">
    <location>
        <begin position="56"/>
        <end position="205"/>
    </location>
</feature>
<evidence type="ECO:0000313" key="10">
    <source>
        <dbReference type="Proteomes" id="UP000199473"/>
    </source>
</evidence>
<evidence type="ECO:0000256" key="3">
    <source>
        <dbReference type="ARBA" id="ARBA00022692"/>
    </source>
</evidence>
<dbReference type="PANTHER" id="PTHR30619:SF1">
    <property type="entry name" value="RECOMBINATION PROTEIN 2"/>
    <property type="match status" value="1"/>
</dbReference>
<feature type="transmembrane region" description="Helical" evidence="6">
    <location>
        <begin position="348"/>
        <end position="366"/>
    </location>
</feature>
<keyword evidence="10" id="KW-1185">Reference proteome</keyword>
<dbReference type="PANTHER" id="PTHR30619">
    <property type="entry name" value="DNA INTERNALIZATION/COMPETENCE PROTEIN COMEC/REC2"/>
    <property type="match status" value="1"/>
</dbReference>
<reference evidence="9 10" key="1">
    <citation type="submission" date="2016-10" db="EMBL/GenBank/DDBJ databases">
        <authorList>
            <person name="de Groot N.N."/>
        </authorList>
    </citation>
    <scope>NUCLEOTIDE SEQUENCE [LARGE SCALE GENOMIC DNA]</scope>
    <source>
        <strain evidence="9 10">DSM 19981</strain>
    </source>
</reference>
<dbReference type="AlphaFoldDB" id="A0A1I4D220"/>
<gene>
    <name evidence="9" type="ORF">SAMN02745775_109101</name>
</gene>
<protein>
    <submittedName>
        <fullName evidence="9">Competence protein ComEC</fullName>
    </submittedName>
</protein>
<evidence type="ECO:0000256" key="5">
    <source>
        <dbReference type="ARBA" id="ARBA00023136"/>
    </source>
</evidence>
<dbReference type="EMBL" id="FOSQ01000009">
    <property type="protein sequence ID" value="SFK87588.1"/>
    <property type="molecule type" value="Genomic_DNA"/>
</dbReference>
<dbReference type="InterPro" id="IPR025405">
    <property type="entry name" value="DUF4131"/>
</dbReference>